<name>A0A7U4E713_RUNSL</name>
<dbReference type="PANTHER" id="PTHR37844:SF1">
    <property type="entry name" value="CALCINEURIN-LIKE PHOSPHOESTERASE DOMAIN-CONTAINING PROTEIN"/>
    <property type="match status" value="1"/>
</dbReference>
<organism evidence="2 3">
    <name type="scientific">Runella slithyformis (strain ATCC 29530 / DSM 19594 / LMG 11500 / NCIMB 11436 / LSU 4)</name>
    <dbReference type="NCBI Taxonomy" id="761193"/>
    <lineage>
        <taxon>Bacteria</taxon>
        <taxon>Pseudomonadati</taxon>
        <taxon>Bacteroidota</taxon>
        <taxon>Cytophagia</taxon>
        <taxon>Cytophagales</taxon>
        <taxon>Spirosomataceae</taxon>
        <taxon>Runella</taxon>
    </lineage>
</organism>
<accession>A0A7U4E713</accession>
<evidence type="ECO:0000313" key="3">
    <source>
        <dbReference type="Proteomes" id="UP000000493"/>
    </source>
</evidence>
<gene>
    <name evidence="2" type="ordered locus">Runsl_3464</name>
</gene>
<evidence type="ECO:0000259" key="1">
    <source>
        <dbReference type="Pfam" id="PF00149"/>
    </source>
</evidence>
<dbReference type="EMBL" id="CP002859">
    <property type="protein sequence ID" value="AEI49828.1"/>
    <property type="molecule type" value="Genomic_DNA"/>
</dbReference>
<dbReference type="AlphaFoldDB" id="A0A7U4E713"/>
<keyword evidence="3" id="KW-1185">Reference proteome</keyword>
<dbReference type="RefSeq" id="WP_013929132.1">
    <property type="nucleotide sequence ID" value="NC_015703.1"/>
</dbReference>
<sequence>MLIQYCSDLHLEMKPNAAFWEEHPLEAVGDVLILAGDITNLTYYNSRKLEKDFFKKLSKQFKQVFWICGNHEFYRSWDASQLDKPLSINLYKNVQLLNNVSVAYGGVRFLFSTLWSYIGEIEGMYIQQNMSDFDLIRYRGRTLTTGIYTNKLHRPSLDFLTTELQKPTDLPTVAVTHHLPSLQCVHPKHQGSALNQGFATHLDALILDTQPHYWVYGHSHANMPVIEIGQTKLMTNQLGYCAYGENSGFGWNKWIEIG</sequence>
<feature type="domain" description="Calcineurin-like phosphoesterase" evidence="1">
    <location>
        <begin position="5"/>
        <end position="221"/>
    </location>
</feature>
<dbReference type="Pfam" id="PF00149">
    <property type="entry name" value="Metallophos"/>
    <property type="match status" value="1"/>
</dbReference>
<protein>
    <submittedName>
        <fullName evidence="2">Metallophosphoesterase</fullName>
    </submittedName>
</protein>
<evidence type="ECO:0000313" key="2">
    <source>
        <dbReference type="EMBL" id="AEI49828.1"/>
    </source>
</evidence>
<reference evidence="2 3" key="2">
    <citation type="journal article" date="2012" name="Stand. Genomic Sci.">
        <title>Complete genome sequence of the aquatic bacterium Runella slithyformis type strain (LSU 4(T)).</title>
        <authorList>
            <person name="Copeland A."/>
            <person name="Zhang X."/>
            <person name="Misra M."/>
            <person name="Lapidus A."/>
            <person name="Nolan M."/>
            <person name="Lucas S."/>
            <person name="Deshpande S."/>
            <person name="Cheng J.F."/>
            <person name="Tapia R."/>
            <person name="Goodwin L.A."/>
            <person name="Pitluck S."/>
            <person name="Liolios K."/>
            <person name="Pagani I."/>
            <person name="Ivanova N."/>
            <person name="Mikhailova N."/>
            <person name="Pati A."/>
            <person name="Chen A."/>
            <person name="Palaniappan K."/>
            <person name="Land M."/>
            <person name="Hauser L."/>
            <person name="Pan C."/>
            <person name="Jeffries C.D."/>
            <person name="Detter J.C."/>
            <person name="Brambilla E.M."/>
            <person name="Rohde M."/>
            <person name="Djao O.D."/>
            <person name="Goker M."/>
            <person name="Sikorski J."/>
            <person name="Tindall B.J."/>
            <person name="Woyke T."/>
            <person name="Bristow J."/>
            <person name="Eisen J.A."/>
            <person name="Markowitz V."/>
            <person name="Hugenholtz P."/>
            <person name="Kyrpides N.C."/>
            <person name="Klenk H.P."/>
            <person name="Mavromatis K."/>
        </authorList>
    </citation>
    <scope>NUCLEOTIDE SEQUENCE [LARGE SCALE GENOMIC DNA]</scope>
    <source>
        <strain evidence="3">ATCC 29530 / DSM 19594 / LMG 11500 / NCIMB 11436 / LSU 4</strain>
    </source>
</reference>
<dbReference type="PANTHER" id="PTHR37844">
    <property type="entry name" value="SER/THR PROTEIN PHOSPHATASE SUPERFAMILY (AFU_ORTHOLOGUE AFUA_1G14840)"/>
    <property type="match status" value="1"/>
</dbReference>
<dbReference type="SUPFAM" id="SSF56300">
    <property type="entry name" value="Metallo-dependent phosphatases"/>
    <property type="match status" value="1"/>
</dbReference>
<proteinExistence type="predicted"/>
<dbReference type="InterPro" id="IPR029052">
    <property type="entry name" value="Metallo-depent_PP-like"/>
</dbReference>
<dbReference type="Proteomes" id="UP000000493">
    <property type="component" value="Chromosome"/>
</dbReference>
<reference evidence="3" key="1">
    <citation type="submission" date="2011-06" db="EMBL/GenBank/DDBJ databases">
        <title>The complete genome of chromosome of Runella slithyformis DSM 19594.</title>
        <authorList>
            <consortium name="US DOE Joint Genome Institute (JGI-PGF)"/>
            <person name="Lucas S."/>
            <person name="Han J."/>
            <person name="Lapidus A."/>
            <person name="Bruce D."/>
            <person name="Goodwin L."/>
            <person name="Pitluck S."/>
            <person name="Peters L."/>
            <person name="Kyrpides N."/>
            <person name="Mavromatis K."/>
            <person name="Ivanova N."/>
            <person name="Ovchinnikova G."/>
            <person name="Zhang X."/>
            <person name="Misra M."/>
            <person name="Detter J.C."/>
            <person name="Tapia R."/>
            <person name="Han C."/>
            <person name="Land M."/>
            <person name="Hauser L."/>
            <person name="Markowitz V."/>
            <person name="Cheng J.-F."/>
            <person name="Hugenholtz P."/>
            <person name="Woyke T."/>
            <person name="Wu D."/>
            <person name="Tindall B."/>
            <person name="Faehrich R."/>
            <person name="Brambilla E."/>
            <person name="Klenk H.-P."/>
            <person name="Eisen J.A."/>
        </authorList>
    </citation>
    <scope>NUCLEOTIDE SEQUENCE [LARGE SCALE GENOMIC DNA]</scope>
    <source>
        <strain evidence="3">ATCC 29530 / DSM 19594 / LMG 11500 / NCIMB 11436 / LSU 4</strain>
    </source>
</reference>
<dbReference type="GO" id="GO:0016787">
    <property type="term" value="F:hydrolase activity"/>
    <property type="evidence" value="ECO:0007669"/>
    <property type="project" value="InterPro"/>
</dbReference>
<dbReference type="Gene3D" id="3.60.21.10">
    <property type="match status" value="1"/>
</dbReference>
<dbReference type="KEGG" id="rsi:Runsl_3464"/>
<dbReference type="InterPro" id="IPR004843">
    <property type="entry name" value="Calcineurin-like_PHP"/>
</dbReference>